<keyword evidence="16" id="KW-1185">Reference proteome</keyword>
<dbReference type="FunFam" id="3.40.50.300:FF:000050">
    <property type="entry name" value="DNA repair protein RadA"/>
    <property type="match status" value="1"/>
</dbReference>
<feature type="region of interest" description="Lon-protease-like" evidence="11">
    <location>
        <begin position="360"/>
        <end position="465"/>
    </location>
</feature>
<dbReference type="PANTHER" id="PTHR32472">
    <property type="entry name" value="DNA REPAIR PROTEIN RADA"/>
    <property type="match status" value="1"/>
</dbReference>
<dbReference type="STRING" id="644966.Tmar_2324"/>
<dbReference type="eggNOG" id="COG1066">
    <property type="taxonomic scope" value="Bacteria"/>
</dbReference>
<dbReference type="InterPro" id="IPR020568">
    <property type="entry name" value="Ribosomal_Su5_D2-typ_SF"/>
</dbReference>
<evidence type="ECO:0000256" key="8">
    <source>
        <dbReference type="ARBA" id="ARBA00023016"/>
    </source>
</evidence>
<dbReference type="CDD" id="cd01121">
    <property type="entry name" value="RadA_SMS_N"/>
    <property type="match status" value="1"/>
</dbReference>
<dbReference type="SUPFAM" id="SSF54211">
    <property type="entry name" value="Ribosomal protein S5 domain 2-like"/>
    <property type="match status" value="1"/>
</dbReference>
<proteinExistence type="inferred from homology"/>
<keyword evidence="1 11" id="KW-0479">Metal-binding</keyword>
<keyword evidence="5" id="KW-0378">Hydrolase</keyword>
<dbReference type="InterPro" id="IPR003593">
    <property type="entry name" value="AAA+_ATPase"/>
</dbReference>
<reference evidence="15 16" key="1">
    <citation type="journal article" date="2010" name="Stand. Genomic Sci.">
        <title>Complete genome sequence of Thermaerobacter marianensis type strain (7p75a).</title>
        <authorList>
            <person name="Han C."/>
            <person name="Gu W."/>
            <person name="Zhang X."/>
            <person name="Lapidus A."/>
            <person name="Nolan M."/>
            <person name="Copeland A."/>
            <person name="Lucas S."/>
            <person name="Del Rio T.G."/>
            <person name="Tice H."/>
            <person name="Cheng J.F."/>
            <person name="Tapia R."/>
            <person name="Goodwin L."/>
            <person name="Pitluck S."/>
            <person name="Pagani I."/>
            <person name="Ivanova N."/>
            <person name="Mavromatis K."/>
            <person name="Mikhailova N."/>
            <person name="Pati A."/>
            <person name="Chen A."/>
            <person name="Palaniappan K."/>
            <person name="Land M."/>
            <person name="Hauser L."/>
            <person name="Chang Y.J."/>
            <person name="Jeffries C.D."/>
            <person name="Schneider S."/>
            <person name="Rohde M."/>
            <person name="Goker M."/>
            <person name="Pukall R."/>
            <person name="Woyke T."/>
            <person name="Bristow J."/>
            <person name="Eisen J.A."/>
            <person name="Markowitz V."/>
            <person name="Hugenholtz P."/>
            <person name="Kyrpides N.C."/>
            <person name="Klenk H.P."/>
            <person name="Detter J.C."/>
        </authorList>
    </citation>
    <scope>NUCLEOTIDE SEQUENCE [LARGE SCALE GENOMIC DNA]</scope>
    <source>
        <strain evidence="16">ATCC 700841 / DSM 12885 / JCM 10246 / 7p75a</strain>
    </source>
</reference>
<comment type="similarity">
    <text evidence="11 13">Belongs to the RecA family. RadA subfamily.</text>
</comment>
<keyword evidence="6 13" id="KW-0862">Zinc</keyword>
<dbReference type="GO" id="GO:0140664">
    <property type="term" value="F:ATP-dependent DNA damage sensor activity"/>
    <property type="evidence" value="ECO:0007669"/>
    <property type="project" value="InterPro"/>
</dbReference>
<evidence type="ECO:0000256" key="12">
    <source>
        <dbReference type="NCBIfam" id="TIGR00416"/>
    </source>
</evidence>
<evidence type="ECO:0000256" key="1">
    <source>
        <dbReference type="ARBA" id="ARBA00022723"/>
    </source>
</evidence>
<keyword evidence="3 11" id="KW-0227">DNA damage</keyword>
<dbReference type="InterPro" id="IPR004504">
    <property type="entry name" value="DNA_repair_RadA"/>
</dbReference>
<dbReference type="InterPro" id="IPR014721">
    <property type="entry name" value="Ribsml_uS5_D2-typ_fold_subgr"/>
</dbReference>
<dbReference type="OrthoDB" id="9803906at2"/>
<dbReference type="Pfam" id="PF18073">
    <property type="entry name" value="Zn_ribbon_LapB"/>
    <property type="match status" value="1"/>
</dbReference>
<evidence type="ECO:0000256" key="5">
    <source>
        <dbReference type="ARBA" id="ARBA00022801"/>
    </source>
</evidence>
<gene>
    <name evidence="11" type="primary">radA</name>
    <name evidence="15" type="ordered locus">Tmar_2324</name>
</gene>
<evidence type="ECO:0000259" key="14">
    <source>
        <dbReference type="PROSITE" id="PS50162"/>
    </source>
</evidence>
<feature type="short sequence motif" description="RadA KNRFG motif" evidence="11">
    <location>
        <begin position="261"/>
        <end position="265"/>
    </location>
</feature>
<dbReference type="Pfam" id="PF13541">
    <property type="entry name" value="ChlI"/>
    <property type="match status" value="1"/>
</dbReference>
<dbReference type="Pfam" id="PF13481">
    <property type="entry name" value="AAA_25"/>
    <property type="match status" value="1"/>
</dbReference>
<evidence type="ECO:0000256" key="10">
    <source>
        <dbReference type="ARBA" id="ARBA00023204"/>
    </source>
</evidence>
<dbReference type="Gene3D" id="3.40.50.300">
    <property type="entry name" value="P-loop containing nucleotide triphosphate hydrolases"/>
    <property type="match status" value="1"/>
</dbReference>
<dbReference type="Proteomes" id="UP000008915">
    <property type="component" value="Chromosome"/>
</dbReference>
<dbReference type="HOGENOM" id="CLU_018264_0_1_9"/>
<dbReference type="GO" id="GO:0016787">
    <property type="term" value="F:hydrolase activity"/>
    <property type="evidence" value="ECO:0007669"/>
    <property type="project" value="UniProtKB-KW"/>
</dbReference>
<evidence type="ECO:0000313" key="15">
    <source>
        <dbReference type="EMBL" id="ADU52401.1"/>
    </source>
</evidence>
<comment type="domain">
    <text evidence="11">The middle region has homology to RecA with ATPase motifs including the RadA KNRFG motif, while the C-terminus is homologous to Lon protease.</text>
</comment>
<dbReference type="AlphaFoldDB" id="E6SLF9"/>
<comment type="function">
    <text evidence="13">DNA-dependent ATPase involved in processing of recombination intermediates, plays a role in repairing DNA breaks. Stimulates the branch migration of RecA-mediated strand transfer reactions, allowing the 3' invading strand to extend heteroduplex DNA faster. Binds ssDNA in the presence of ADP but not other nucleotides, has ATPase activity that is stimulated by ssDNA and various branched DNA structures, but inhibited by SSB. Does not have RecA's homology-searching function.</text>
</comment>
<dbReference type="PANTHER" id="PTHR32472:SF10">
    <property type="entry name" value="DNA REPAIR PROTEIN RADA-LIKE PROTEIN"/>
    <property type="match status" value="1"/>
</dbReference>
<keyword evidence="4 13" id="KW-0863">Zinc-finger</keyword>
<evidence type="ECO:0000256" key="11">
    <source>
        <dbReference type="HAMAP-Rule" id="MF_01498"/>
    </source>
</evidence>
<name>E6SLF9_THEM7</name>
<dbReference type="NCBIfam" id="TIGR00416">
    <property type="entry name" value="sms"/>
    <property type="match status" value="1"/>
</dbReference>
<dbReference type="Gene3D" id="3.30.230.10">
    <property type="match status" value="1"/>
</dbReference>
<dbReference type="GO" id="GO:0003684">
    <property type="term" value="F:damaged DNA binding"/>
    <property type="evidence" value="ECO:0007669"/>
    <property type="project" value="InterPro"/>
</dbReference>
<evidence type="ECO:0000256" key="7">
    <source>
        <dbReference type="ARBA" id="ARBA00022840"/>
    </source>
</evidence>
<evidence type="ECO:0000256" key="6">
    <source>
        <dbReference type="ARBA" id="ARBA00022833"/>
    </source>
</evidence>
<protein>
    <recommendedName>
        <fullName evidence="11 12">DNA repair protein RadA</fullName>
    </recommendedName>
</protein>
<dbReference type="RefSeq" id="WP_013496696.1">
    <property type="nucleotide sequence ID" value="NC_014831.1"/>
</dbReference>
<evidence type="ECO:0000256" key="2">
    <source>
        <dbReference type="ARBA" id="ARBA00022741"/>
    </source>
</evidence>
<dbReference type="GO" id="GO:0005524">
    <property type="term" value="F:ATP binding"/>
    <property type="evidence" value="ECO:0007669"/>
    <property type="project" value="UniProtKB-UniRule"/>
</dbReference>
<dbReference type="GO" id="GO:0008270">
    <property type="term" value="F:zinc ion binding"/>
    <property type="evidence" value="ECO:0007669"/>
    <property type="project" value="UniProtKB-KW"/>
</dbReference>
<dbReference type="GO" id="GO:0005829">
    <property type="term" value="C:cytosol"/>
    <property type="evidence" value="ECO:0007669"/>
    <property type="project" value="TreeGrafter"/>
</dbReference>
<dbReference type="HAMAP" id="MF_01498">
    <property type="entry name" value="RadA_bact"/>
    <property type="match status" value="1"/>
</dbReference>
<dbReference type="PRINTS" id="PR01874">
    <property type="entry name" value="DNAREPAIRADA"/>
</dbReference>
<reference evidence="16" key="2">
    <citation type="journal article" date="2010" name="Stand. Genomic Sci.">
        <title>Complete genome sequence of Thermaerobacter marianensis type strain (7p75aT).</title>
        <authorList>
            <person name="Han C."/>
            <person name="Gu W."/>
            <person name="Zhang X."/>
            <person name="Lapidus A."/>
            <person name="Nolan M."/>
            <person name="Copeland A."/>
            <person name="Lucas S."/>
            <person name="Glavina Del Rio T."/>
            <person name="Tice H."/>
            <person name="Cheng J."/>
            <person name="Tapia R."/>
            <person name="Goodwin L."/>
            <person name="Pitluck S."/>
            <person name="Pagani I."/>
            <person name="Ivanova N."/>
            <person name="Mavromatis K."/>
            <person name="Mikhailova N."/>
            <person name="Pati A."/>
            <person name="Chen A."/>
            <person name="Palaniappan K."/>
            <person name="Land M."/>
            <person name="Hauser L."/>
            <person name="Chang Y."/>
            <person name="Jeffries C."/>
            <person name="Schneider S."/>
            <person name="Rohde M."/>
            <person name="Goker M."/>
            <person name="Pukall R."/>
            <person name="Woyke T."/>
            <person name="Bristow J."/>
            <person name="Eisen J."/>
            <person name="Markowitz V."/>
            <person name="Hugenholtz P."/>
            <person name="Kyrpides N."/>
            <person name="Klenk H."/>
            <person name="Detter J."/>
        </authorList>
    </citation>
    <scope>NUCLEOTIDE SEQUENCE [LARGE SCALE GENOMIC DNA]</scope>
    <source>
        <strain evidence="16">ATCC 700841 / DSM 12885 / JCM 10246 / 7p75a</strain>
    </source>
</reference>
<accession>E6SLF9</accession>
<dbReference type="SMART" id="SM00382">
    <property type="entry name" value="AAA"/>
    <property type="match status" value="1"/>
</dbReference>
<evidence type="ECO:0000256" key="3">
    <source>
        <dbReference type="ARBA" id="ARBA00022763"/>
    </source>
</evidence>
<evidence type="ECO:0000313" key="16">
    <source>
        <dbReference type="Proteomes" id="UP000008915"/>
    </source>
</evidence>
<evidence type="ECO:0000256" key="9">
    <source>
        <dbReference type="ARBA" id="ARBA00023125"/>
    </source>
</evidence>
<sequence>MPPRTVFACQACGHVSPKWLGRCPECGAWNTFVEERAAAPAVSGGRRGGPGLAGALAAAREPVEPVALCQVAAGEQPRLETGMAELDRVLGGGFVPGSVVLVGGDPGVGKSTLLLQVSQNLAARGLPVLYVTGEESAAQVRLRAERLGALVPGLAVLPTTDALQAAEAIGRYQPALAVIDSIQTLAHPDVASAPGSVSQVRESAALLLAVAKRLPVVLVLVGHVTRAGTIAGPRVVEHMVDAVLYFESPAHHAYRLLRAMKNRFGATHEIALFEMQDRGLAEVTNPSARLLSERPRGAAGSAVVAAVEGTRPLLVEIQALVAPAPYGQPRRVATGLDLGRAALVLAVLDKRAGLHLGGCDVYLKVAGGLRVDEPALDLGLAVALASSHRDRPADPEAVVIGELGLAGEVRSVQRVEDRVREAQRLGFRRVILPGGNVTPALAAVAGELELVPVRRVEEAIAAAVG</sequence>
<organism evidence="15 16">
    <name type="scientific">Thermaerobacter marianensis (strain ATCC 700841 / DSM 12885 / JCM 10246 / 7p75a)</name>
    <dbReference type="NCBI Taxonomy" id="644966"/>
    <lineage>
        <taxon>Bacteria</taxon>
        <taxon>Bacillati</taxon>
        <taxon>Bacillota</taxon>
        <taxon>Clostridia</taxon>
        <taxon>Eubacteriales</taxon>
        <taxon>Clostridiales Family XVII. Incertae Sedis</taxon>
        <taxon>Thermaerobacter</taxon>
    </lineage>
</organism>
<comment type="function">
    <text evidence="11">Plays a role in repairing double-strand DNA breaks, probably involving stabilizing or processing branched DNA or blocked replication forks.</text>
</comment>
<feature type="domain" description="RecA family profile 1" evidence="14">
    <location>
        <begin position="75"/>
        <end position="224"/>
    </location>
</feature>
<evidence type="ECO:0000256" key="13">
    <source>
        <dbReference type="RuleBase" id="RU003555"/>
    </source>
</evidence>
<dbReference type="PROSITE" id="PS50162">
    <property type="entry name" value="RECA_2"/>
    <property type="match status" value="1"/>
</dbReference>
<dbReference type="InterPro" id="IPR020588">
    <property type="entry name" value="RecA_ATP-bd"/>
</dbReference>
<keyword evidence="10 11" id="KW-0234">DNA repair</keyword>
<evidence type="ECO:0000256" key="4">
    <source>
        <dbReference type="ARBA" id="ARBA00022771"/>
    </source>
</evidence>
<feature type="binding site" evidence="11">
    <location>
        <begin position="104"/>
        <end position="111"/>
    </location>
    <ligand>
        <name>ATP</name>
        <dbReference type="ChEBI" id="CHEBI:30616"/>
    </ligand>
</feature>
<dbReference type="GO" id="GO:0000725">
    <property type="term" value="P:recombinational repair"/>
    <property type="evidence" value="ECO:0007669"/>
    <property type="project" value="UniProtKB-UniRule"/>
</dbReference>
<dbReference type="SUPFAM" id="SSF52540">
    <property type="entry name" value="P-loop containing nucleoside triphosphate hydrolases"/>
    <property type="match status" value="1"/>
</dbReference>
<dbReference type="EMBL" id="CP002344">
    <property type="protein sequence ID" value="ADU52401.1"/>
    <property type="molecule type" value="Genomic_DNA"/>
</dbReference>
<dbReference type="KEGG" id="tmr:Tmar_2324"/>
<dbReference type="InterPro" id="IPR041166">
    <property type="entry name" value="Rubredoxin_2"/>
</dbReference>
<keyword evidence="2 11" id="KW-0547">Nucleotide-binding</keyword>
<keyword evidence="8 11" id="KW-0346">Stress response</keyword>
<keyword evidence="7 11" id="KW-0067">ATP-binding</keyword>
<keyword evidence="9 11" id="KW-0238">DNA-binding</keyword>
<dbReference type="MEROPS" id="S16.A04"/>
<dbReference type="InterPro" id="IPR027417">
    <property type="entry name" value="P-loop_NTPase"/>
</dbReference>